<evidence type="ECO:0000313" key="4">
    <source>
        <dbReference type="Proteomes" id="UP000504607"/>
    </source>
</evidence>
<dbReference type="InterPro" id="IPR036890">
    <property type="entry name" value="HATPase_C_sf"/>
</dbReference>
<evidence type="ECO:0000259" key="3">
    <source>
        <dbReference type="Pfam" id="PF25794"/>
    </source>
</evidence>
<dbReference type="Gene3D" id="3.30.565.10">
    <property type="entry name" value="Histidine kinase-like ATPase, C-terminal domain"/>
    <property type="match status" value="1"/>
</dbReference>
<name>A0A6I9R3W4_ELAGV</name>
<dbReference type="SUPFAM" id="SSF55874">
    <property type="entry name" value="ATPase domain of HSP90 chaperone/DNA topoisomerase II/histidine kinase"/>
    <property type="match status" value="1"/>
</dbReference>
<dbReference type="InterPro" id="IPR052957">
    <property type="entry name" value="Auxin_embryo_med"/>
</dbReference>
<sequence>MYRPPPRYVRPQGGGGAGGGGGGFPPPNYASQNANFSFPFTGNLPYPVNPAGVPQFPIQNPRFPQHRNPYLQNPTFSQSNPSPSPQAILERAEAAVVKAHRELVTSGESVSAWKVSQSALISLKADSWSSLGFQLQDVPSFHRLIVTEGKVNAFIHCFVGARRITSLYDMEVAICNSEGVERFEELGLGPLSRHPLAEHYFSIPSDVMEVFKITSEEIISSLQKFMDKCKKTITAGEFLKFLAEQKSVSIKEKLGVRVQSLGLHISYIREAKKAEKAILNKSLELIKHNADKSRERDLSQPPGTLCEKQVLDKRFDLISKRIKSFSSTWDDFANKHIRFDSFDEDNNDSDDDGQDDLSRCQHQNSMHTKDNSKRVSTCPYPSTTEEMARLGLKSEAGDKALPSNGKLMENGGKMSSGKKRKFDKKTGDGSSSCKLFKKEQFDNFEDQKKSHDLTLTSGNMEKFITTWKEACREHSVEEVLDMMVNFYAATVKQKKKIRNIFLSYPGIGLLNVAVTSIKCGMLDSFYDTFQAFAECGFAGPDSAPPVEMIEIGPLIKENTVSSNKGVAGELGYGVTVDDIIKKVVDYFKFDELMPRVEDLPSERKLSSLKKFHDCEIWLTNQFSVKGFSSLGYGDFFEFLEKYASALPNELHNFLSGGFVDPPCLEVSMLPQQLGVLLCQTESNWIVDGVITKHDVSLLLKKQFPTISFRIVGSEPEKCFVDLIKRQKDSDNSNCILFSATLLGKRWTGNLLERSEKSSLEYAGLINDAGPNSFSFGTVSSKKDAIECLLKAPMLSDLLSWSQWDLVYSPSLGPLVDWLLSEVHNNELLCIVTVDGKIIRVDPSATVDEYLEALIQCSPLQAAVKLLSLLSLYGGTGKAPVSLLKCYTQRAIDVIIRNSNDVTEENTTSGSLMPKSSLHGLALFDKDSNGDLLSGDPQGTSETIYQGTTLCKSLSRTNKAITVVASFMLECLGHLPPEFRSFAADVLVSGLQCFTKNAPLVILNGCNKTDQRLMLHDIGLSLGIIEWIEDYHALHSAAASGSRIVHETSCTLSSVPGMEWKEAPDISGKPTTDTHNMLVSAVTDAALSNESNKTHCQVKGKKNATVAGGHHKEFGNTCKREVLAEVTSENSGASENKEVQNANLIIESIRCEEFGLDPNLSYTESCLLKKQHARLGRALHCLSQELYSQDSHLLLELVQNADDNIYPEHVDPTIVFILQDTGIVILNNEQGFSAQNIRALCDIGKSTKKGSSAGYIGHKGIGFKSVFRVTDAPEIHSNGFHVKFDITEGQIGFVLPTVISPCDIDVFRRLLSGEEYQTDSNSWNTCILLPFRTKIREGTGINSLISMFSDLHPSLLLFLHRLRCIKFKNMLNDEFLVLRRETLGDGIVRVSHGKETMSWLVISKKLEAKFIRHDVQTTEISMAFTLQESENGEYKPHLSQQPVFAFLPLRNYGVKFILQGDFVLPSSREEVDGDSAWNQWLLSEFPALFFSAEQSFCSLSCFQENPGKAVTAYMSFIPLVGEVHGFFSHLPHMIISKLRMSNCLLLDGPELKWVLPCRVLRGWNEQARMLLSDDLLHKHLGLGYMNKDIVLSDALSKALGVLDYGPKILTEIISSICRTGDEIKSLGLEWLSSWLVALYSTLLAQSSGYSSLNAGLESDVINHLRNIPFIPLSDGSYSSVSDGPIWLPCDVISVGFEGKHSPKDFPNLYAKLRTVNPLLFSAACRSMHNTEEMRVDNLIQMLHKLGVQQLSAHEVIKGHVLVALSDDKQARKDRNLMIEYLSFVMLHLQHSCASCQSEKTSIILELRKKPVCLTNHGFKCPDEEPIHFGKEYGNPVDIHKLIGTVDIKWIELDAAYLKHSSTQSRLFVMKKWREFFQELGITDFVQVTCVRKHVPDYLCTTSGGMICDEDFIVAAPFIHDWESSELGNMLSTFSSKKCREKCIYLLEVLDKLWDDCYSAKARSYVGSKSTEDKRPIKSSFIKSIQKIKWVASSMDQELHFSKDLFYDCEEVRSILGSMAPYAVPQVTSKLLLEEIGFKTQVSFSDAITLLHTWRMSKASFTASTVQMSTFYTFISDGVATSKLKMNEEFLSSSLIFIPYISASMHDDVVSGTFFPPKDVYWHDPTGCVDKTKEAFLQHISMEMTNCLPCKALSTIYPSLRDFFVNVCGVCEIPPFCSYFQILLQLSAVALPSQAAYSVFRVFLRWADELKSGVVKDDKIYDLKENLCKLENTVLPTLQDKWVSLHPSFGLICWSDDEELKQHFKNSDGVDFLQFGELSNEEKDMLSGRVAILMKSIGIPALSEVVSREAICYGAEDNRQKASLINWVLPYAQRYIYKLHPDIYRNLKQVESEKLCLLQVAVVEKLFYKYTLKGRDSTSKKRFECNCLLQGNVLYATQTSDSHTIFLELSRFFFSGSTELHLANFLHMVTTMADSGSTIGQIEFFILNSQRIPKLPDEELVWSLSSLKELHQDETSQPICVPLMNVEQSFPTSKRKPGIISNWPPTDWKSAPDFSYCRRQLQTRPGLTPYDSSQIESSKPPEDVMQKEDIAVPVDIDGDWIIEEGLASTSTMVLQGSVQMTDQPHSVESFDSVDKKISFSSEPKSKVCDSAIVPVADTGLSNLSTSPDRDILFLQAPDENQSRKTGRLGELIACKYFIEKLGSGSVKWVNEENETGLPYDLITGENQESREYVEVKATKSASKDWFPISMREWQFAVDKGDSFSIAHVVLLGPKKASITLLRNPFKLCQQNALRLAILMSKKLRDSSVAT</sequence>
<keyword evidence="4" id="KW-1185">Reference proteome</keyword>
<dbReference type="OrthoDB" id="743335at2759"/>
<dbReference type="PANTHER" id="PTHR32387:SF0">
    <property type="entry name" value="PROTEIN NO VEIN"/>
    <property type="match status" value="1"/>
</dbReference>
<dbReference type="InterPro" id="IPR058210">
    <property type="entry name" value="SACS/Nov_dom"/>
</dbReference>
<dbReference type="InParanoid" id="A0A6I9R3W4"/>
<dbReference type="GO" id="GO:0048364">
    <property type="term" value="P:root development"/>
    <property type="evidence" value="ECO:0007669"/>
    <property type="project" value="TreeGrafter"/>
</dbReference>
<accession>A0A6I9R3W4</accession>
<feature type="compositionally biased region" description="Acidic residues" evidence="1">
    <location>
        <begin position="343"/>
        <end position="355"/>
    </location>
</feature>
<protein>
    <submittedName>
        <fullName evidence="5">Uncharacterized protein LOC105044003 isoform X1</fullName>
    </submittedName>
</protein>
<evidence type="ECO:0000259" key="2">
    <source>
        <dbReference type="Pfam" id="PF13020"/>
    </source>
</evidence>
<feature type="region of interest" description="Disordered" evidence="1">
    <location>
        <begin position="343"/>
        <end position="426"/>
    </location>
</feature>
<feature type="region of interest" description="Disordered" evidence="1">
    <location>
        <begin position="1"/>
        <end position="30"/>
    </location>
</feature>
<dbReference type="KEGG" id="egu:105044003"/>
<reference evidence="5" key="1">
    <citation type="submission" date="2025-08" db="UniProtKB">
        <authorList>
            <consortium name="RefSeq"/>
        </authorList>
    </citation>
    <scope>IDENTIFICATION</scope>
</reference>
<dbReference type="PANTHER" id="PTHR32387">
    <property type="entry name" value="WU:FJ29H11"/>
    <property type="match status" value="1"/>
</dbReference>
<dbReference type="GeneID" id="105044003"/>
<dbReference type="Pfam" id="PF25794">
    <property type="entry name" value="SACS"/>
    <property type="match status" value="1"/>
</dbReference>
<dbReference type="GO" id="GO:0009793">
    <property type="term" value="P:embryo development ending in seed dormancy"/>
    <property type="evidence" value="ECO:0007669"/>
    <property type="project" value="TreeGrafter"/>
</dbReference>
<dbReference type="RefSeq" id="XP_010920073.2">
    <property type="nucleotide sequence ID" value="XM_010921771.3"/>
</dbReference>
<dbReference type="NCBIfam" id="NF047352">
    <property type="entry name" value="P_loop_sacsin"/>
    <property type="match status" value="1"/>
</dbReference>
<dbReference type="GO" id="GO:0005634">
    <property type="term" value="C:nucleus"/>
    <property type="evidence" value="ECO:0007669"/>
    <property type="project" value="TreeGrafter"/>
</dbReference>
<evidence type="ECO:0000256" key="1">
    <source>
        <dbReference type="SAM" id="MobiDB-lite"/>
    </source>
</evidence>
<organism evidence="4 5">
    <name type="scientific">Elaeis guineensis var. tenera</name>
    <name type="common">Oil palm</name>
    <dbReference type="NCBI Taxonomy" id="51953"/>
    <lineage>
        <taxon>Eukaryota</taxon>
        <taxon>Viridiplantae</taxon>
        <taxon>Streptophyta</taxon>
        <taxon>Embryophyta</taxon>
        <taxon>Tracheophyta</taxon>
        <taxon>Spermatophyta</taxon>
        <taxon>Magnoliopsida</taxon>
        <taxon>Liliopsida</taxon>
        <taxon>Arecaceae</taxon>
        <taxon>Arecoideae</taxon>
        <taxon>Cocoseae</taxon>
        <taxon>Elaeidinae</taxon>
        <taxon>Elaeis</taxon>
    </lineage>
</organism>
<dbReference type="GO" id="GO:0010305">
    <property type="term" value="P:leaf vascular tissue pattern formation"/>
    <property type="evidence" value="ECO:0007669"/>
    <property type="project" value="TreeGrafter"/>
</dbReference>
<dbReference type="Proteomes" id="UP000504607">
    <property type="component" value="Chromosome 4"/>
</dbReference>
<dbReference type="InterPro" id="IPR024975">
    <property type="entry name" value="NOV_C"/>
</dbReference>
<proteinExistence type="predicted"/>
<gene>
    <name evidence="5" type="primary">LOC105044003</name>
</gene>
<feature type="domain" description="Protein NO VEIN C-terminal" evidence="2">
    <location>
        <begin position="2647"/>
        <end position="2731"/>
    </location>
</feature>
<evidence type="ECO:0000313" key="5">
    <source>
        <dbReference type="RefSeq" id="XP_010920073.2"/>
    </source>
</evidence>
<feature type="domain" description="Sacsin/Nov" evidence="3">
    <location>
        <begin position="1222"/>
        <end position="1369"/>
    </location>
</feature>
<feature type="compositionally biased region" description="Gly residues" evidence="1">
    <location>
        <begin position="12"/>
        <end position="23"/>
    </location>
</feature>
<dbReference type="Pfam" id="PF13020">
    <property type="entry name" value="NOV_C"/>
    <property type="match status" value="1"/>
</dbReference>